<evidence type="ECO:0000313" key="2">
    <source>
        <dbReference type="EMBL" id="KIO26438.1"/>
    </source>
</evidence>
<reference evidence="3" key="2">
    <citation type="submission" date="2015-01" db="EMBL/GenBank/DDBJ databases">
        <title>Evolutionary Origins and Diversification of the Mycorrhizal Mutualists.</title>
        <authorList>
            <consortium name="DOE Joint Genome Institute"/>
            <consortium name="Mycorrhizal Genomics Consortium"/>
            <person name="Kohler A."/>
            <person name="Kuo A."/>
            <person name="Nagy L.G."/>
            <person name="Floudas D."/>
            <person name="Copeland A."/>
            <person name="Barry K.W."/>
            <person name="Cichocki N."/>
            <person name="Veneault-Fourrey C."/>
            <person name="LaButti K."/>
            <person name="Lindquist E.A."/>
            <person name="Lipzen A."/>
            <person name="Lundell T."/>
            <person name="Morin E."/>
            <person name="Murat C."/>
            <person name="Riley R."/>
            <person name="Ohm R."/>
            <person name="Sun H."/>
            <person name="Tunlid A."/>
            <person name="Henrissat B."/>
            <person name="Grigoriev I.V."/>
            <person name="Hibbett D.S."/>
            <person name="Martin F."/>
        </authorList>
    </citation>
    <scope>NUCLEOTIDE SEQUENCE [LARGE SCALE GENOMIC DNA]</scope>
    <source>
        <strain evidence="3">MUT 4182</strain>
    </source>
</reference>
<feature type="region of interest" description="Disordered" evidence="1">
    <location>
        <begin position="22"/>
        <end position="47"/>
    </location>
</feature>
<reference evidence="2 3" key="1">
    <citation type="submission" date="2014-04" db="EMBL/GenBank/DDBJ databases">
        <authorList>
            <consortium name="DOE Joint Genome Institute"/>
            <person name="Kuo A."/>
            <person name="Girlanda M."/>
            <person name="Perotto S."/>
            <person name="Kohler A."/>
            <person name="Nagy L.G."/>
            <person name="Floudas D."/>
            <person name="Copeland A."/>
            <person name="Barry K.W."/>
            <person name="Cichocki N."/>
            <person name="Veneault-Fourrey C."/>
            <person name="LaButti K."/>
            <person name="Lindquist E.A."/>
            <person name="Lipzen A."/>
            <person name="Lundell T."/>
            <person name="Morin E."/>
            <person name="Murat C."/>
            <person name="Sun H."/>
            <person name="Tunlid A."/>
            <person name="Henrissat B."/>
            <person name="Grigoriev I.V."/>
            <person name="Hibbett D.S."/>
            <person name="Martin F."/>
            <person name="Nordberg H.P."/>
            <person name="Cantor M.N."/>
            <person name="Hua S.X."/>
        </authorList>
    </citation>
    <scope>NUCLEOTIDE SEQUENCE [LARGE SCALE GENOMIC DNA]</scope>
    <source>
        <strain evidence="2 3">MUT 4182</strain>
    </source>
</reference>
<name>A0A0C3KYJ2_9AGAM</name>
<organism evidence="2 3">
    <name type="scientific">Tulasnella calospora MUT 4182</name>
    <dbReference type="NCBI Taxonomy" id="1051891"/>
    <lineage>
        <taxon>Eukaryota</taxon>
        <taxon>Fungi</taxon>
        <taxon>Dikarya</taxon>
        <taxon>Basidiomycota</taxon>
        <taxon>Agaricomycotina</taxon>
        <taxon>Agaricomycetes</taxon>
        <taxon>Cantharellales</taxon>
        <taxon>Tulasnellaceae</taxon>
        <taxon>Tulasnella</taxon>
    </lineage>
</organism>
<dbReference type="EMBL" id="KN823024">
    <property type="protein sequence ID" value="KIO26438.1"/>
    <property type="molecule type" value="Genomic_DNA"/>
</dbReference>
<evidence type="ECO:0000256" key="1">
    <source>
        <dbReference type="SAM" id="MobiDB-lite"/>
    </source>
</evidence>
<proteinExistence type="predicted"/>
<dbReference type="AlphaFoldDB" id="A0A0C3KYJ2"/>
<protein>
    <submittedName>
        <fullName evidence="2">Uncharacterized protein</fullName>
    </submittedName>
</protein>
<evidence type="ECO:0000313" key="3">
    <source>
        <dbReference type="Proteomes" id="UP000054248"/>
    </source>
</evidence>
<keyword evidence="3" id="KW-1185">Reference proteome</keyword>
<sequence>MSIWEYVSRTEKVSVSDDIQTGVVSTPKTSGRKAKPRNAFHPDHPQHETHLVRLRSPLVPVLLGPTISRDGTPEERESWCRAMLILFKPWRSRADLKTVGQSWKDAFEHFDFPEDAVRVMRNINVLHECKDAR</sequence>
<feature type="non-terminal residue" evidence="2">
    <location>
        <position position="133"/>
    </location>
</feature>
<dbReference type="Proteomes" id="UP000054248">
    <property type="component" value="Unassembled WGS sequence"/>
</dbReference>
<dbReference type="HOGENOM" id="CLU_1911782_0_0_1"/>
<dbReference type="OrthoDB" id="3050185at2759"/>
<dbReference type="STRING" id="1051891.A0A0C3KYJ2"/>
<accession>A0A0C3KYJ2</accession>
<gene>
    <name evidence="2" type="ORF">M407DRAFT_74482</name>
</gene>